<dbReference type="Pfam" id="PF24487">
    <property type="entry name" value="NDC80_loop"/>
    <property type="match status" value="1"/>
</dbReference>
<dbReference type="InterPro" id="IPR057091">
    <property type="entry name" value="NDC80_loop"/>
</dbReference>
<reference evidence="3 4" key="1">
    <citation type="journal article" date="2018" name="Nat. Ecol. Evol.">
        <title>Shark genomes provide insights into elasmobranch evolution and the origin of vertebrates.</title>
        <authorList>
            <person name="Hara Y"/>
            <person name="Yamaguchi K"/>
            <person name="Onimaru K"/>
            <person name="Kadota M"/>
            <person name="Koyanagi M"/>
            <person name="Keeley SD"/>
            <person name="Tatsumi K"/>
            <person name="Tanaka K"/>
            <person name="Motone F"/>
            <person name="Kageyama Y"/>
            <person name="Nozu R"/>
            <person name="Adachi N"/>
            <person name="Nishimura O"/>
            <person name="Nakagawa R"/>
            <person name="Tanegashima C"/>
            <person name="Kiyatake I"/>
            <person name="Matsumoto R"/>
            <person name="Murakumo K"/>
            <person name="Nishida K"/>
            <person name="Terakita A"/>
            <person name="Kuratani S"/>
            <person name="Sato K"/>
            <person name="Hyodo S Kuraku.S."/>
        </authorList>
    </citation>
    <scope>NUCLEOTIDE SEQUENCE [LARGE SCALE GENOMIC DNA]</scope>
</reference>
<comment type="caution">
    <text evidence="3">The sequence shown here is derived from an EMBL/GenBank/DDBJ whole genome shotgun (WGS) entry which is preliminary data.</text>
</comment>
<dbReference type="GO" id="GO:0051315">
    <property type="term" value="P:attachment of mitotic spindle microtubules to kinetochore"/>
    <property type="evidence" value="ECO:0007669"/>
    <property type="project" value="InterPro"/>
</dbReference>
<evidence type="ECO:0000313" key="3">
    <source>
        <dbReference type="EMBL" id="GCB81342.1"/>
    </source>
</evidence>
<feature type="coiled-coil region" evidence="1">
    <location>
        <begin position="119"/>
        <end position="213"/>
    </location>
</feature>
<dbReference type="Proteomes" id="UP000288216">
    <property type="component" value="Unassembled WGS sequence"/>
</dbReference>
<dbReference type="STRING" id="75743.A0A401Q7J5"/>
<dbReference type="OrthoDB" id="7459479at2759"/>
<evidence type="ECO:0000259" key="2">
    <source>
        <dbReference type="Pfam" id="PF24487"/>
    </source>
</evidence>
<dbReference type="EMBL" id="BFAA01020133">
    <property type="protein sequence ID" value="GCB81342.1"/>
    <property type="molecule type" value="Genomic_DNA"/>
</dbReference>
<evidence type="ECO:0000256" key="1">
    <source>
        <dbReference type="SAM" id="Coils"/>
    </source>
</evidence>
<name>A0A401Q7J5_SCYTO</name>
<accession>A0A401Q7J5</accession>
<feature type="domain" description="Kinetochore protein NDC80 loop region" evidence="2">
    <location>
        <begin position="38"/>
        <end position="226"/>
    </location>
</feature>
<gene>
    <name evidence="3" type="ORF">scyTo_0021821</name>
</gene>
<keyword evidence="1" id="KW-0175">Coiled coil</keyword>
<keyword evidence="4" id="KW-1185">Reference proteome</keyword>
<dbReference type="AlphaFoldDB" id="A0A401Q7J5"/>
<dbReference type="PANTHER" id="PTHR10643">
    <property type="entry name" value="KINETOCHORE PROTEIN NDC80"/>
    <property type="match status" value="1"/>
</dbReference>
<proteinExistence type="predicted"/>
<sequence length="230" mass="27014">LELDAVKEENNKLQQIYDVQEVSAVDVKKINHEKNELQQAIIFLNKNLEDAEKRMWNEEIKVTKAKEMLEVRLQDYHTMARKLKLIPKAAANAQAQNFEISLLDLVSGKRTSQNTEKIKLALINQLKQLNDDVEHLKHKKMSVQEAREQVQTMIDDKANDVKMLKEQIRKVDETIEQEKDDDDRKAAKQVQELESLENQRKRLQKHLNEELDEAVGQLKIAKYQYVEVRF</sequence>
<feature type="coiled-coil region" evidence="1">
    <location>
        <begin position="27"/>
        <end position="68"/>
    </location>
</feature>
<protein>
    <recommendedName>
        <fullName evidence="2">Kinetochore protein NDC80 loop region domain-containing protein</fullName>
    </recommendedName>
</protein>
<dbReference type="InterPro" id="IPR005550">
    <property type="entry name" value="Kinetochore_Ndc80"/>
</dbReference>
<organism evidence="3 4">
    <name type="scientific">Scyliorhinus torazame</name>
    <name type="common">Cloudy catshark</name>
    <name type="synonym">Catulus torazame</name>
    <dbReference type="NCBI Taxonomy" id="75743"/>
    <lineage>
        <taxon>Eukaryota</taxon>
        <taxon>Metazoa</taxon>
        <taxon>Chordata</taxon>
        <taxon>Craniata</taxon>
        <taxon>Vertebrata</taxon>
        <taxon>Chondrichthyes</taxon>
        <taxon>Elasmobranchii</taxon>
        <taxon>Galeomorphii</taxon>
        <taxon>Galeoidea</taxon>
        <taxon>Carcharhiniformes</taxon>
        <taxon>Scyliorhinidae</taxon>
        <taxon>Scyliorhinus</taxon>
    </lineage>
</organism>
<dbReference type="PANTHER" id="PTHR10643:SF2">
    <property type="entry name" value="KINETOCHORE PROTEIN NDC80 HOMOLOG"/>
    <property type="match status" value="1"/>
</dbReference>
<evidence type="ECO:0000313" key="4">
    <source>
        <dbReference type="Proteomes" id="UP000288216"/>
    </source>
</evidence>
<feature type="non-terminal residue" evidence="3">
    <location>
        <position position="1"/>
    </location>
</feature>
<dbReference type="GO" id="GO:0031262">
    <property type="term" value="C:Ndc80 complex"/>
    <property type="evidence" value="ECO:0007669"/>
    <property type="project" value="InterPro"/>
</dbReference>